<keyword evidence="3" id="KW-1185">Reference proteome</keyword>
<feature type="domain" description="DUF4484" evidence="1">
    <location>
        <begin position="455"/>
        <end position="508"/>
    </location>
</feature>
<dbReference type="PANTHER" id="PTHR28153">
    <property type="entry name" value="PROTEIN, PUTATIVE-RELATED"/>
    <property type="match status" value="1"/>
</dbReference>
<dbReference type="Proteomes" id="UP000000689">
    <property type="component" value="Chromosome 3"/>
</dbReference>
<dbReference type="GO" id="GO:0005811">
    <property type="term" value="C:lipid droplet"/>
    <property type="evidence" value="ECO:0007669"/>
    <property type="project" value="EnsemblFungi"/>
</dbReference>
<protein>
    <recommendedName>
        <fullName evidence="1">DUF4484 domain-containing protein</fullName>
    </recommendedName>
</protein>
<dbReference type="AlphaFoldDB" id="G0W7G7"/>
<dbReference type="OMA" id="GYTIVWK"/>
<dbReference type="InterPro" id="IPR028115">
    <property type="entry name" value="DUF4484"/>
</dbReference>
<dbReference type="KEGG" id="ndi:NDAI_0C00670"/>
<dbReference type="PANTHER" id="PTHR28153:SF1">
    <property type="entry name" value="DUF4484 DOMAIN-CONTAINING PROTEIN"/>
    <property type="match status" value="1"/>
</dbReference>
<dbReference type="EMBL" id="HE580269">
    <property type="protein sequence ID" value="CCD23728.1"/>
    <property type="molecule type" value="Genomic_DNA"/>
</dbReference>
<sequence>MNRYISLATTPYTVQDVLSELLKASSTKKKLPIVGMFLCQFDMRKGNVKIWSQLNEQYKDNELVLENIEFKTLPSGLHASSEDVITFTIPRNSLANEDVRNEPFYGVAYYNQNSYDIMEGHSEIDRSKVRMYAFGVIVNPVEKVKDNPFASITMVNKYIDNLEDTLKEWLNLNDDLNFAIFEEFFTENSTRENQSQILDSVVEENITINSSRRRHMVEYLPFWFRKFGPLIFTIWKECLLDKRILILNGSGESLETCNSLCFYMSLLSMKTNEISTDQKFITPLFTVGTTDIDSLKRLSHYSYIACTNDEILADKQELYDILIRLPSHTMESEEEAPVKIFTNNGTQIKATRNDFEQYELFVKEHLHEEVSGSLKRSCLNVTEPVSWSQFFIDSAYCIATAGTVAAPFHFHPEVIDIGDINEASDKADGISSIAEPLKFSLFFNIKTKRLYDALETILNENESLDSDGPIHISSHSLLKLNLDCFSSQDKQFVEQFCQLYFNRKIAIDYYEYFKAFC</sequence>
<dbReference type="eggNOG" id="KOG4704">
    <property type="taxonomic scope" value="Eukaryota"/>
</dbReference>
<name>G0W7G7_NAUDC</name>
<dbReference type="GeneID" id="11496520"/>
<organism evidence="2 3">
    <name type="scientific">Naumovozyma dairenensis (strain ATCC 10597 / BCRC 20456 / CBS 421 / NBRC 0211 / NRRL Y-12639)</name>
    <name type="common">Saccharomyces dairenensis</name>
    <dbReference type="NCBI Taxonomy" id="1071378"/>
    <lineage>
        <taxon>Eukaryota</taxon>
        <taxon>Fungi</taxon>
        <taxon>Dikarya</taxon>
        <taxon>Ascomycota</taxon>
        <taxon>Saccharomycotina</taxon>
        <taxon>Saccharomycetes</taxon>
        <taxon>Saccharomycetales</taxon>
        <taxon>Saccharomycetaceae</taxon>
        <taxon>Naumovozyma</taxon>
    </lineage>
</organism>
<dbReference type="Pfam" id="PF09804">
    <property type="entry name" value="DENND11"/>
    <property type="match status" value="1"/>
</dbReference>
<dbReference type="RefSeq" id="XP_003668971.1">
    <property type="nucleotide sequence ID" value="XM_003668923.1"/>
</dbReference>
<dbReference type="InterPro" id="IPR018626">
    <property type="entry name" value="LCHN/Anr2"/>
</dbReference>
<evidence type="ECO:0000259" key="1">
    <source>
        <dbReference type="Pfam" id="PF14831"/>
    </source>
</evidence>
<dbReference type="OrthoDB" id="2152680at2759"/>
<evidence type="ECO:0000313" key="2">
    <source>
        <dbReference type="EMBL" id="CCD23728.1"/>
    </source>
</evidence>
<dbReference type="Pfam" id="PF14831">
    <property type="entry name" value="DUF4484"/>
    <property type="match status" value="1"/>
</dbReference>
<evidence type="ECO:0000313" key="3">
    <source>
        <dbReference type="Proteomes" id="UP000000689"/>
    </source>
</evidence>
<reference evidence="2 3" key="1">
    <citation type="journal article" date="2011" name="Proc. Natl. Acad. Sci. U.S.A.">
        <title>Evolutionary erosion of yeast sex chromosomes by mating-type switching accidents.</title>
        <authorList>
            <person name="Gordon J.L."/>
            <person name="Armisen D."/>
            <person name="Proux-Wera E."/>
            <person name="Oheigeartaigh S.S."/>
            <person name="Byrne K.P."/>
            <person name="Wolfe K.H."/>
        </authorList>
    </citation>
    <scope>NUCLEOTIDE SEQUENCE [LARGE SCALE GENOMIC DNA]</scope>
    <source>
        <strain evidence="3">ATCC 10597 / BCRC 20456 / CBS 421 / NBRC 0211 / NRRL Y-12639</strain>
    </source>
</reference>
<dbReference type="InterPro" id="IPR053056">
    <property type="entry name" value="Lipid_Metab_Assoc_Protein"/>
</dbReference>
<accession>G0W7G7</accession>
<dbReference type="HOGENOM" id="CLU_019791_0_0_1"/>
<gene>
    <name evidence="2" type="primary">NDAI0C00670</name>
    <name evidence="2" type="ordered locus">NDAI_0C00670</name>
</gene>
<proteinExistence type="predicted"/>